<name>A0A0F9ET91_9ZZZZ</name>
<reference evidence="1" key="1">
    <citation type="journal article" date="2015" name="Nature">
        <title>Complex archaea that bridge the gap between prokaryotes and eukaryotes.</title>
        <authorList>
            <person name="Spang A."/>
            <person name="Saw J.H."/>
            <person name="Jorgensen S.L."/>
            <person name="Zaremba-Niedzwiedzka K."/>
            <person name="Martijn J."/>
            <person name="Lind A.E."/>
            <person name="van Eijk R."/>
            <person name="Schleper C."/>
            <person name="Guy L."/>
            <person name="Ettema T.J."/>
        </authorList>
    </citation>
    <scope>NUCLEOTIDE SEQUENCE</scope>
</reference>
<accession>A0A0F9ET91</accession>
<organism evidence="1">
    <name type="scientific">marine sediment metagenome</name>
    <dbReference type="NCBI Taxonomy" id="412755"/>
    <lineage>
        <taxon>unclassified sequences</taxon>
        <taxon>metagenomes</taxon>
        <taxon>ecological metagenomes</taxon>
    </lineage>
</organism>
<comment type="caution">
    <text evidence="1">The sequence shown here is derived from an EMBL/GenBank/DDBJ whole genome shotgun (WGS) entry which is preliminary data.</text>
</comment>
<feature type="non-terminal residue" evidence="1">
    <location>
        <position position="539"/>
    </location>
</feature>
<protein>
    <submittedName>
        <fullName evidence="1">Uncharacterized protein</fullName>
    </submittedName>
</protein>
<sequence>LKFTWNKFHFDETLAGQVPNEGISRLTTVSKVTKHASIVRRGLAFKMEIDYLGTKEGDEMYGAQLMNIARAVRETADYDTMRELLEAMTYEQRWMYLYGTLTMSFEKILQDEIHNYGSVVQPDDEYRLDNLFWLHRAIMKHRNVEPNVMLVWPGALQYLTLVQPKRTEYSVTGEDGARLRREGPESMSTFANGTHVFETRFFEVGKRGHPARNLTTRRQHVSEHYTLISEEQDAQAMVGYRSGKRATYLYDENQDKFVKIQLLEAFRHAALFDPVDAGYHRQLKAHVAQYRKEGRRQPMRGNPHDKWNDDGLPPPHFLSGVDTDGQYRLIKFFGNMELNAASDADFELMATTALGKVFPGMQTIGMQDRWEDAVRLLTQIESQPYDEAFFRAAIRLNLPRSLATNGEFVGALTPSDAARAWNMPTKLTEWRADKHGSLTLPTDRASTTRVAYPIGFANYHGLRAIAEQATRKDSVWYGIGKRAADAVELIDTFVNGMRRVFPDSDVIKANRRAPWFHHADAGSTFVSNVLGANRPPLFL</sequence>
<dbReference type="AlphaFoldDB" id="A0A0F9ET91"/>
<dbReference type="EMBL" id="LAZR01035612">
    <property type="protein sequence ID" value="KKL27058.1"/>
    <property type="molecule type" value="Genomic_DNA"/>
</dbReference>
<proteinExistence type="predicted"/>
<feature type="non-terminal residue" evidence="1">
    <location>
        <position position="1"/>
    </location>
</feature>
<gene>
    <name evidence="1" type="ORF">LCGC14_2388980</name>
</gene>
<evidence type="ECO:0000313" key="1">
    <source>
        <dbReference type="EMBL" id="KKL27058.1"/>
    </source>
</evidence>